<organism evidence="1 2">
    <name type="scientific">Pyrobaculum islandicum (strain DSM 4184 / JCM 9189 / GEO3)</name>
    <dbReference type="NCBI Taxonomy" id="384616"/>
    <lineage>
        <taxon>Archaea</taxon>
        <taxon>Thermoproteota</taxon>
        <taxon>Thermoprotei</taxon>
        <taxon>Thermoproteales</taxon>
        <taxon>Thermoproteaceae</taxon>
        <taxon>Pyrobaculum</taxon>
    </lineage>
</organism>
<dbReference type="InterPro" id="IPR001753">
    <property type="entry name" value="Enoyl-CoA_hydra/iso"/>
</dbReference>
<dbReference type="GO" id="GO:0006635">
    <property type="term" value="P:fatty acid beta-oxidation"/>
    <property type="evidence" value="ECO:0007669"/>
    <property type="project" value="TreeGrafter"/>
</dbReference>
<evidence type="ECO:0000313" key="2">
    <source>
        <dbReference type="Proteomes" id="UP000002595"/>
    </source>
</evidence>
<dbReference type="OrthoDB" id="27846at2157"/>
<dbReference type="KEGG" id="pis:Pisl_1671"/>
<dbReference type="PANTHER" id="PTHR11941">
    <property type="entry name" value="ENOYL-COA HYDRATASE-RELATED"/>
    <property type="match status" value="1"/>
</dbReference>
<dbReference type="AlphaFoldDB" id="A1RV41"/>
<dbReference type="eggNOG" id="arCOG00242">
    <property type="taxonomic scope" value="Archaea"/>
</dbReference>
<evidence type="ECO:0000313" key="1">
    <source>
        <dbReference type="EMBL" id="ABL88823.1"/>
    </source>
</evidence>
<dbReference type="HOGENOM" id="CLU_1187820_0_0_2"/>
<dbReference type="Pfam" id="PF00378">
    <property type="entry name" value="ECH_1"/>
    <property type="match status" value="1"/>
</dbReference>
<dbReference type="RefSeq" id="WP_011763398.1">
    <property type="nucleotide sequence ID" value="NC_008701.1"/>
</dbReference>
<dbReference type="STRING" id="384616.Pisl_1671"/>
<sequence>MVRIETVGKYIKVVLTGEKRNVFSLEMINQLMNVSCDRDVLVTNEGPVFSSGLDLSIFLQNKDDVLEYLFKIHRFVKKILSCPGRVIAYVTGDVYGFGVEFLYFTDYVIASSENIKFSLQGINFGVFPPYTIAIGNRLFPIGYLKVMLNREFYTREALSFGIVSEIGSLSIEKLFSPPVYTQEHIKPRRWLLDVVEEAVPYLFKLAEIGTREETRERIRKFLRR</sequence>
<dbReference type="InterPro" id="IPR029045">
    <property type="entry name" value="ClpP/crotonase-like_dom_sf"/>
</dbReference>
<dbReference type="EMBL" id="CP000504">
    <property type="protein sequence ID" value="ABL88823.1"/>
    <property type="molecule type" value="Genomic_DNA"/>
</dbReference>
<protein>
    <submittedName>
        <fullName evidence="1">Enoyl-CoA hydratase/isomerase</fullName>
    </submittedName>
</protein>
<dbReference type="SUPFAM" id="SSF52096">
    <property type="entry name" value="ClpP/crotonase"/>
    <property type="match status" value="1"/>
</dbReference>
<dbReference type="Proteomes" id="UP000002595">
    <property type="component" value="Chromosome"/>
</dbReference>
<keyword evidence="2" id="KW-1185">Reference proteome</keyword>
<dbReference type="PANTHER" id="PTHR11941:SF54">
    <property type="entry name" value="ENOYL-COA HYDRATASE, MITOCHONDRIAL"/>
    <property type="match status" value="1"/>
</dbReference>
<dbReference type="CDD" id="cd06558">
    <property type="entry name" value="crotonase-like"/>
    <property type="match status" value="1"/>
</dbReference>
<dbReference type="Gene3D" id="3.90.226.10">
    <property type="entry name" value="2-enoyl-CoA Hydratase, Chain A, domain 1"/>
    <property type="match status" value="1"/>
</dbReference>
<reference evidence="1" key="1">
    <citation type="submission" date="2006-12" db="EMBL/GenBank/DDBJ databases">
        <title>Complete sequence of Pyrobaculum islandicum DSM 4184.</title>
        <authorList>
            <person name="Copeland A."/>
            <person name="Lucas S."/>
            <person name="Lapidus A."/>
            <person name="Barry K."/>
            <person name="Detter J.C."/>
            <person name="Glavina del Rio T."/>
            <person name="Dalin E."/>
            <person name="Tice H."/>
            <person name="Pitluck S."/>
            <person name="Meincke L."/>
            <person name="Brettin T."/>
            <person name="Bruce D."/>
            <person name="Han C."/>
            <person name="Tapia R."/>
            <person name="Gilna P."/>
            <person name="Schmutz J."/>
            <person name="Larimer F."/>
            <person name="Land M."/>
            <person name="Hauser L."/>
            <person name="Kyrpides N."/>
            <person name="Mikhailova N."/>
            <person name="Cozen A.E."/>
            <person name="Fitz-Gibbon S.T."/>
            <person name="House C.H."/>
            <person name="Saltikov C."/>
            <person name="Lowe T."/>
            <person name="Richardson P."/>
        </authorList>
    </citation>
    <scope>NUCLEOTIDE SEQUENCE [LARGE SCALE GENOMIC DNA]</scope>
    <source>
        <strain evidence="1">DSM 4184</strain>
    </source>
</reference>
<proteinExistence type="predicted"/>
<dbReference type="GeneID" id="4616461"/>
<accession>A1RV41</accession>
<gene>
    <name evidence="1" type="ordered locus">Pisl_1671</name>
</gene>
<name>A1RV41_PYRIL</name>
<dbReference type="GO" id="GO:0016853">
    <property type="term" value="F:isomerase activity"/>
    <property type="evidence" value="ECO:0007669"/>
    <property type="project" value="UniProtKB-KW"/>
</dbReference>